<dbReference type="OrthoDB" id="2411709at2"/>
<keyword evidence="1" id="KW-1133">Transmembrane helix</keyword>
<dbReference type="GO" id="GO:0080120">
    <property type="term" value="P:CAAX-box protein maturation"/>
    <property type="evidence" value="ECO:0007669"/>
    <property type="project" value="UniProtKB-ARBA"/>
</dbReference>
<evidence type="ECO:0000256" key="1">
    <source>
        <dbReference type="SAM" id="Phobius"/>
    </source>
</evidence>
<keyword evidence="3" id="KW-0378">Hydrolase</keyword>
<proteinExistence type="predicted"/>
<accession>A0A4R5Y1C4</accession>
<dbReference type="GO" id="GO:0008237">
    <property type="term" value="F:metallopeptidase activity"/>
    <property type="evidence" value="ECO:0007669"/>
    <property type="project" value="UniProtKB-KW"/>
</dbReference>
<comment type="caution">
    <text evidence="3">The sequence shown here is derived from an EMBL/GenBank/DDBJ whole genome shotgun (WGS) entry which is preliminary data.</text>
</comment>
<evidence type="ECO:0000313" key="4">
    <source>
        <dbReference type="Proteomes" id="UP000294621"/>
    </source>
</evidence>
<keyword evidence="3" id="KW-0482">Metalloprotease</keyword>
<feature type="transmembrane region" description="Helical" evidence="1">
    <location>
        <begin position="136"/>
        <end position="157"/>
    </location>
</feature>
<evidence type="ECO:0000313" key="3">
    <source>
        <dbReference type="EMBL" id="TDL37247.1"/>
    </source>
</evidence>
<feature type="transmembrane region" description="Helical" evidence="1">
    <location>
        <begin position="93"/>
        <end position="116"/>
    </location>
</feature>
<sequence>MATAHRIPPAPQPQLYRFTPLDFTTVAMYVAIAGFFAVAGELLAPFLRQVAPSPAAASYAVNLLFYGSVGILALLAARKVVARDLLVLATRPWFTLLMIPAAVIAMMILTAIVVAVGGDVQTSANQAGLQELMQQVPAWLMVPVIVVAGPFVEEYIFRHLLIGKLSRRVNIWICCALSVVLFAALHIVGQEAITLTALLPYLAMGATLVFVYVWTGKNLMFSYFVHAAKNLLAVVFIYAIPPELYEQLQQGVPA</sequence>
<feature type="transmembrane region" description="Helical" evidence="1">
    <location>
        <begin position="169"/>
        <end position="187"/>
    </location>
</feature>
<feature type="transmembrane region" description="Helical" evidence="1">
    <location>
        <begin position="221"/>
        <end position="240"/>
    </location>
</feature>
<dbReference type="PANTHER" id="PTHR36435">
    <property type="entry name" value="SLR1288 PROTEIN"/>
    <property type="match status" value="1"/>
</dbReference>
<feature type="transmembrane region" description="Helical" evidence="1">
    <location>
        <begin position="26"/>
        <end position="47"/>
    </location>
</feature>
<feature type="transmembrane region" description="Helical" evidence="1">
    <location>
        <begin position="193"/>
        <end position="214"/>
    </location>
</feature>
<keyword evidence="1" id="KW-0472">Membrane</keyword>
<gene>
    <name evidence="3" type="ORF">E2R57_10870</name>
</gene>
<dbReference type="Pfam" id="PF02517">
    <property type="entry name" value="Rce1-like"/>
    <property type="match status" value="1"/>
</dbReference>
<dbReference type="InterPro" id="IPR052710">
    <property type="entry name" value="CAAX_protease"/>
</dbReference>
<dbReference type="STRING" id="683150.G205_03411"/>
<protein>
    <submittedName>
        <fullName evidence="3">CPBP family intramembrane metalloprotease</fullName>
    </submittedName>
</protein>
<dbReference type="InterPro" id="IPR003675">
    <property type="entry name" value="Rce1/LyrA-like_dom"/>
</dbReference>
<feature type="transmembrane region" description="Helical" evidence="1">
    <location>
        <begin position="59"/>
        <end position="81"/>
    </location>
</feature>
<dbReference type="GO" id="GO:0004175">
    <property type="term" value="F:endopeptidase activity"/>
    <property type="evidence" value="ECO:0007669"/>
    <property type="project" value="UniProtKB-ARBA"/>
</dbReference>
<dbReference type="AlphaFoldDB" id="A0A4R5Y1C4"/>
<keyword evidence="3" id="KW-0645">Protease</keyword>
<dbReference type="GO" id="GO:0006508">
    <property type="term" value="P:proteolysis"/>
    <property type="evidence" value="ECO:0007669"/>
    <property type="project" value="UniProtKB-KW"/>
</dbReference>
<dbReference type="RefSeq" id="WP_133348977.1">
    <property type="nucleotide sequence ID" value="NZ_SMZQ01000005.1"/>
</dbReference>
<reference evidence="3 4" key="1">
    <citation type="submission" date="2019-03" db="EMBL/GenBank/DDBJ databases">
        <title>Genome Sequencing and Assembly of Various Microbes Isolated from Partially Reclaimed Soil and Acid Mine Drainage (AMD) Site.</title>
        <authorList>
            <person name="Steinbock B."/>
            <person name="Bechtold R."/>
            <person name="Sevigny J.L."/>
            <person name="Thomas D."/>
            <person name="Cuthill L.R."/>
            <person name="Aveiro Johannsen E.J."/>
            <person name="Thomas K."/>
            <person name="Ghosh A."/>
        </authorList>
    </citation>
    <scope>NUCLEOTIDE SEQUENCE [LARGE SCALE GENOMIC DNA]</scope>
    <source>
        <strain evidence="3 4">S-A1</strain>
    </source>
</reference>
<dbReference type="Proteomes" id="UP000294621">
    <property type="component" value="Unassembled WGS sequence"/>
</dbReference>
<feature type="domain" description="CAAX prenyl protease 2/Lysostaphin resistance protein A-like" evidence="2">
    <location>
        <begin position="138"/>
        <end position="231"/>
    </location>
</feature>
<dbReference type="EMBL" id="SMZQ01000005">
    <property type="protein sequence ID" value="TDL37247.1"/>
    <property type="molecule type" value="Genomic_DNA"/>
</dbReference>
<name>A0A4R5Y1C4_9MICC</name>
<organism evidence="3 4">
    <name type="scientific">Arthrobacter nitrophenolicus</name>
    <dbReference type="NCBI Taxonomy" id="683150"/>
    <lineage>
        <taxon>Bacteria</taxon>
        <taxon>Bacillati</taxon>
        <taxon>Actinomycetota</taxon>
        <taxon>Actinomycetes</taxon>
        <taxon>Micrococcales</taxon>
        <taxon>Micrococcaceae</taxon>
        <taxon>Arthrobacter</taxon>
    </lineage>
</organism>
<evidence type="ECO:0000259" key="2">
    <source>
        <dbReference type="Pfam" id="PF02517"/>
    </source>
</evidence>
<dbReference type="PANTHER" id="PTHR36435:SF1">
    <property type="entry name" value="CAAX AMINO TERMINAL PROTEASE FAMILY PROTEIN"/>
    <property type="match status" value="1"/>
</dbReference>
<keyword evidence="1" id="KW-0812">Transmembrane</keyword>